<dbReference type="PROSITE" id="PS50110">
    <property type="entry name" value="RESPONSE_REGULATORY"/>
    <property type="match status" value="1"/>
</dbReference>
<accession>A0A378MY54</accession>
<dbReference type="Gene3D" id="6.10.250.690">
    <property type="match status" value="1"/>
</dbReference>
<evidence type="ECO:0000256" key="3">
    <source>
        <dbReference type="ARBA" id="ARBA00022491"/>
    </source>
</evidence>
<keyword evidence="7" id="KW-0805">Transcription regulation</keyword>
<dbReference type="STRING" id="75985.WC39_11630"/>
<comment type="subcellular location">
    <subcellularLocation>
        <location evidence="1">Cytoplasm</location>
    </subcellularLocation>
</comment>
<evidence type="ECO:0000256" key="9">
    <source>
        <dbReference type="ARBA" id="ARBA00023159"/>
    </source>
</evidence>
<dbReference type="InterPro" id="IPR036388">
    <property type="entry name" value="WH-like_DNA-bd_sf"/>
</dbReference>
<dbReference type="InterPro" id="IPR016032">
    <property type="entry name" value="Sig_transdc_resp-reg_C-effctor"/>
</dbReference>
<dbReference type="SMART" id="SM00862">
    <property type="entry name" value="Trans_reg_C"/>
    <property type="match status" value="1"/>
</dbReference>
<evidence type="ECO:0000256" key="7">
    <source>
        <dbReference type="ARBA" id="ARBA00023015"/>
    </source>
</evidence>
<dbReference type="InterPro" id="IPR011006">
    <property type="entry name" value="CheY-like_superfamily"/>
</dbReference>
<evidence type="ECO:0000256" key="11">
    <source>
        <dbReference type="PROSITE-ProRule" id="PRU00169"/>
    </source>
</evidence>
<evidence type="ECO:0000259" key="14">
    <source>
        <dbReference type="PROSITE" id="PS51755"/>
    </source>
</evidence>
<dbReference type="InterPro" id="IPR011250">
    <property type="entry name" value="OMP/PagP_B-barrel"/>
</dbReference>
<sequence length="347" mass="38705">MKLPLMFLTGRDNEIDKILGLEIGADDYITKPFNPRELTIRARNLLQRTMIDKENDVVKEQSEIESYRFNGWILDINSHSLISPEGEVNKLPRSEFRALLHFCQHPGKIQTREDLLKKMTGRELKPHDRTVDVTIRRIRKHFEDHPNTQKLLSPFTVKATVSVVTSNLNQDRSNFMKKLTIVALTCLFSTHLLAAPVGNTFTGIGVGVDVTTTKYKVEGVKGKDSTGPALVVDYGIEQGNNFVGVVQGKAKVGSTKVFSDVKQKNKYTIAYQQGYRVGSDLLPYVKVDASSSKIGNETYRGFGFGAGAKYAVSSDVELGAEYTRDNLKRSGTKLKGNAFTANATYRF</sequence>
<dbReference type="CDD" id="cd00383">
    <property type="entry name" value="trans_reg_C"/>
    <property type="match status" value="1"/>
</dbReference>
<dbReference type="Pfam" id="PF00486">
    <property type="entry name" value="Trans_reg_C"/>
    <property type="match status" value="1"/>
</dbReference>
<keyword evidence="8 12" id="KW-0238">DNA-binding</keyword>
<name>A0A378MY54_MANHA</name>
<reference evidence="15 16" key="1">
    <citation type="submission" date="2018-06" db="EMBL/GenBank/DDBJ databases">
        <authorList>
            <consortium name="Pathogen Informatics"/>
            <person name="Doyle S."/>
        </authorList>
    </citation>
    <scope>NUCLEOTIDE SEQUENCE [LARGE SCALE GENOMIC DNA]</scope>
    <source>
        <strain evidence="15 16">NCTC10638</strain>
    </source>
</reference>
<proteinExistence type="predicted"/>
<feature type="domain" description="OmpR/PhoB-type" evidence="14">
    <location>
        <begin position="64"/>
        <end position="170"/>
    </location>
</feature>
<keyword evidence="2" id="KW-0963">Cytoplasm</keyword>
<dbReference type="GO" id="GO:0000976">
    <property type="term" value="F:transcription cis-regulatory region binding"/>
    <property type="evidence" value="ECO:0007669"/>
    <property type="project" value="TreeGrafter"/>
</dbReference>
<organism evidence="15 16">
    <name type="scientific">Mannheimia haemolytica</name>
    <name type="common">Pasteurella haemolytica</name>
    <dbReference type="NCBI Taxonomy" id="75985"/>
    <lineage>
        <taxon>Bacteria</taxon>
        <taxon>Pseudomonadati</taxon>
        <taxon>Pseudomonadota</taxon>
        <taxon>Gammaproteobacteria</taxon>
        <taxon>Pasteurellales</taxon>
        <taxon>Pasteurellaceae</taxon>
        <taxon>Mannheimia</taxon>
    </lineage>
</organism>
<evidence type="ECO:0000256" key="5">
    <source>
        <dbReference type="ARBA" id="ARBA00022729"/>
    </source>
</evidence>
<keyword evidence="5" id="KW-0732">Signal</keyword>
<keyword evidence="6" id="KW-0902">Two-component regulatory system</keyword>
<evidence type="ECO:0000256" key="6">
    <source>
        <dbReference type="ARBA" id="ARBA00023012"/>
    </source>
</evidence>
<evidence type="ECO:0000259" key="13">
    <source>
        <dbReference type="PROSITE" id="PS50110"/>
    </source>
</evidence>
<evidence type="ECO:0000256" key="12">
    <source>
        <dbReference type="PROSITE-ProRule" id="PRU01091"/>
    </source>
</evidence>
<keyword evidence="9" id="KW-0010">Activator</keyword>
<comment type="caution">
    <text evidence="11">Lacks conserved residue(s) required for the propagation of feature annotation.</text>
</comment>
<dbReference type="PROSITE" id="PS51755">
    <property type="entry name" value="OMPR_PHOB"/>
    <property type="match status" value="1"/>
</dbReference>
<keyword evidence="3" id="KW-0678">Repressor</keyword>
<gene>
    <name evidence="15" type="primary">arcA_1</name>
    <name evidence="15" type="ORF">NCTC10638_01463</name>
</gene>
<dbReference type="Gene3D" id="1.10.10.10">
    <property type="entry name" value="Winged helix-like DNA-binding domain superfamily/Winged helix DNA-binding domain"/>
    <property type="match status" value="1"/>
</dbReference>
<feature type="domain" description="Response regulatory" evidence="13">
    <location>
        <begin position="1"/>
        <end position="46"/>
    </location>
</feature>
<feature type="DNA-binding region" description="OmpR/PhoB-type" evidence="12">
    <location>
        <begin position="64"/>
        <end position="170"/>
    </location>
</feature>
<evidence type="ECO:0000256" key="8">
    <source>
        <dbReference type="ARBA" id="ARBA00023125"/>
    </source>
</evidence>
<dbReference type="SUPFAM" id="SSF52172">
    <property type="entry name" value="CheY-like"/>
    <property type="match status" value="1"/>
</dbReference>
<dbReference type="PANTHER" id="PTHR48111">
    <property type="entry name" value="REGULATOR OF RPOS"/>
    <property type="match status" value="1"/>
</dbReference>
<keyword evidence="10" id="KW-0804">Transcription</keyword>
<dbReference type="InterPro" id="IPR039420">
    <property type="entry name" value="WalR-like"/>
</dbReference>
<dbReference type="Pfam" id="PF13505">
    <property type="entry name" value="OMP_b-brl"/>
    <property type="match status" value="1"/>
</dbReference>
<evidence type="ECO:0000313" key="16">
    <source>
        <dbReference type="Proteomes" id="UP000254802"/>
    </source>
</evidence>
<dbReference type="PANTHER" id="PTHR48111:SF55">
    <property type="entry name" value="AEROBIC RESPIRATION CONTROL PROTEIN ARCA"/>
    <property type="match status" value="1"/>
</dbReference>
<dbReference type="SUPFAM" id="SSF46894">
    <property type="entry name" value="C-terminal effector domain of the bipartite response regulators"/>
    <property type="match status" value="1"/>
</dbReference>
<dbReference type="Proteomes" id="UP000254802">
    <property type="component" value="Unassembled WGS sequence"/>
</dbReference>
<dbReference type="InterPro" id="IPR001789">
    <property type="entry name" value="Sig_transdc_resp-reg_receiver"/>
</dbReference>
<evidence type="ECO:0000256" key="1">
    <source>
        <dbReference type="ARBA" id="ARBA00004496"/>
    </source>
</evidence>
<dbReference type="GO" id="GO:0005829">
    <property type="term" value="C:cytosol"/>
    <property type="evidence" value="ECO:0007669"/>
    <property type="project" value="TreeGrafter"/>
</dbReference>
<dbReference type="GO" id="GO:0006355">
    <property type="term" value="P:regulation of DNA-templated transcription"/>
    <property type="evidence" value="ECO:0007669"/>
    <property type="project" value="InterPro"/>
</dbReference>
<dbReference type="SUPFAM" id="SSF56925">
    <property type="entry name" value="OMPA-like"/>
    <property type="match status" value="1"/>
</dbReference>
<dbReference type="GO" id="GO:0000156">
    <property type="term" value="F:phosphorelay response regulator activity"/>
    <property type="evidence" value="ECO:0007669"/>
    <property type="project" value="TreeGrafter"/>
</dbReference>
<evidence type="ECO:0000256" key="10">
    <source>
        <dbReference type="ARBA" id="ARBA00023163"/>
    </source>
</evidence>
<dbReference type="AlphaFoldDB" id="A0A378MY54"/>
<dbReference type="InterPro" id="IPR027385">
    <property type="entry name" value="Beta-barrel_OMP"/>
</dbReference>
<evidence type="ECO:0000313" key="15">
    <source>
        <dbReference type="EMBL" id="STY60269.1"/>
    </source>
</evidence>
<evidence type="ECO:0000256" key="2">
    <source>
        <dbReference type="ARBA" id="ARBA00022490"/>
    </source>
</evidence>
<dbReference type="GO" id="GO:0032993">
    <property type="term" value="C:protein-DNA complex"/>
    <property type="evidence" value="ECO:0007669"/>
    <property type="project" value="TreeGrafter"/>
</dbReference>
<dbReference type="InterPro" id="IPR001867">
    <property type="entry name" value="OmpR/PhoB-type_DNA-bd"/>
</dbReference>
<dbReference type="EMBL" id="UGPN01000002">
    <property type="protein sequence ID" value="STY60269.1"/>
    <property type="molecule type" value="Genomic_DNA"/>
</dbReference>
<protein>
    <submittedName>
        <fullName evidence="15">Dye resistance protein</fullName>
    </submittedName>
</protein>
<keyword evidence="4" id="KW-0597">Phosphoprotein</keyword>
<evidence type="ECO:0000256" key="4">
    <source>
        <dbReference type="ARBA" id="ARBA00022553"/>
    </source>
</evidence>